<protein>
    <recommendedName>
        <fullName evidence="3">PKD-like family protein</fullName>
    </recommendedName>
</protein>
<evidence type="ECO:0000313" key="1">
    <source>
        <dbReference type="EMBL" id="AOM77780.1"/>
    </source>
</evidence>
<dbReference type="InterPro" id="IPR032183">
    <property type="entry name" value="PKD-like"/>
</dbReference>
<organism evidence="1 2">
    <name type="scientific">Pedobacter steynii</name>
    <dbReference type="NCBI Taxonomy" id="430522"/>
    <lineage>
        <taxon>Bacteria</taxon>
        <taxon>Pseudomonadati</taxon>
        <taxon>Bacteroidota</taxon>
        <taxon>Sphingobacteriia</taxon>
        <taxon>Sphingobacteriales</taxon>
        <taxon>Sphingobacteriaceae</taxon>
        <taxon>Pedobacter</taxon>
    </lineage>
</organism>
<dbReference type="PROSITE" id="PS51257">
    <property type="entry name" value="PROKAR_LIPOPROTEIN"/>
    <property type="match status" value="1"/>
</dbReference>
<dbReference type="KEGG" id="psty:BFS30_11705"/>
<gene>
    <name evidence="1" type="ORF">BFS30_11705</name>
</gene>
<dbReference type="OrthoDB" id="1061929at2"/>
<dbReference type="RefSeq" id="WP_069379468.1">
    <property type="nucleotide sequence ID" value="NZ_CP017141.1"/>
</dbReference>
<reference evidence="1 2" key="1">
    <citation type="submission" date="2016-08" db="EMBL/GenBank/DDBJ databases">
        <authorList>
            <person name="Seilhamer J.J."/>
        </authorList>
    </citation>
    <scope>NUCLEOTIDE SEQUENCE [LARGE SCALE GENOMIC DNA]</scope>
    <source>
        <strain evidence="1 2">DX4</strain>
    </source>
</reference>
<accession>A0A1D7QGJ1</accession>
<dbReference type="EMBL" id="CP017141">
    <property type="protein sequence ID" value="AOM77780.1"/>
    <property type="molecule type" value="Genomic_DNA"/>
</dbReference>
<evidence type="ECO:0000313" key="2">
    <source>
        <dbReference type="Proteomes" id="UP000094313"/>
    </source>
</evidence>
<evidence type="ECO:0008006" key="3">
    <source>
        <dbReference type="Google" id="ProtNLM"/>
    </source>
</evidence>
<keyword evidence="2" id="KW-1185">Reference proteome</keyword>
<dbReference type="Proteomes" id="UP000094313">
    <property type="component" value="Chromosome"/>
</dbReference>
<name>A0A1D7QGJ1_9SPHI</name>
<proteinExistence type="predicted"/>
<sequence>MKNRNYLIFLLLTVMITSCKKDKINDYQPNEIITIKGIEERYTKMSLADKITLDPEVSSTDPKAEFEYMWGIYETNVQGYAPKLDTIARTKAINYLIKQDAKGWVLVFRATNKNTGFSKYVTSDINVTTLFTRGWYVMKDNGNETDLDLFMTPASIVPESKREDVFSLVNGRKLPGKAMLMNYYTNYKSNVGGVFVNTKSLFLITDKDASVVNINTLKEINGFNQMFYQAPGIKAPGFVSDGSQANYFMNNGQLYGFYTMSINTGQFGQRKLIDESNSPYHLSRYFLTAHNYDPIFFDEVSSSFFSADGSGDALNALVEDEETEMKATHNNKKLLFMGAKSLYPDYHGYAVLQDKTDAALKILTRINPDPYSFKLVNDTLKTTDKIYHASRYALIDTDENVIYFVVGNQVWSRNLSNKFEQLQYTIPAGEEITFMRHRRNPPFGSLSEQEKPYEYNLIMIGTKTGGNYTVRMFKKTSGNLLPEPLITLKGKGSVGDVMYMAPSMGTDTYPNTY</sequence>
<dbReference type="AlphaFoldDB" id="A0A1D7QGJ1"/>
<dbReference type="Pfam" id="PF16407">
    <property type="entry name" value="PKD_2"/>
    <property type="match status" value="1"/>
</dbReference>